<protein>
    <submittedName>
        <fullName evidence="2 4">Uncharacterized protein</fullName>
    </submittedName>
</protein>
<dbReference type="EMBL" id="LN609529">
    <property type="protein sequence ID" value="CEF66001.1"/>
    <property type="molecule type" value="Genomic_DNA"/>
</dbReference>
<dbReference type="AlphaFoldDB" id="A0A090L878"/>
<dbReference type="Proteomes" id="UP000035682">
    <property type="component" value="Unplaced"/>
</dbReference>
<dbReference type="RefSeq" id="XP_024505201.1">
    <property type="nucleotide sequence ID" value="XM_024651533.1"/>
</dbReference>
<keyword evidence="3" id="KW-1185">Reference proteome</keyword>
<evidence type="ECO:0000313" key="4">
    <source>
        <dbReference type="WBParaSite" id="SRAE_2000067400.1"/>
    </source>
</evidence>
<evidence type="ECO:0000256" key="1">
    <source>
        <dbReference type="SAM" id="MobiDB-lite"/>
    </source>
</evidence>
<feature type="region of interest" description="Disordered" evidence="1">
    <location>
        <begin position="41"/>
        <end position="78"/>
    </location>
</feature>
<dbReference type="CTD" id="36378365"/>
<reference evidence="2 3" key="1">
    <citation type="submission" date="2014-09" db="EMBL/GenBank/DDBJ databases">
        <authorList>
            <person name="Martin A.A."/>
        </authorList>
    </citation>
    <scope>NUCLEOTIDE SEQUENCE</scope>
    <source>
        <strain evidence="3">ED321</strain>
        <strain evidence="2">ED321 Heterogonic</strain>
    </source>
</reference>
<dbReference type="WormBase" id="SRAE_2000067400">
    <property type="protein sequence ID" value="SRP01633"/>
    <property type="gene ID" value="WBGene00260871"/>
</dbReference>
<dbReference type="GeneID" id="36378365"/>
<accession>A0A090L878</accession>
<evidence type="ECO:0000313" key="5">
    <source>
        <dbReference type="WormBase" id="SRAE_2000067400"/>
    </source>
</evidence>
<sequence length="78" mass="8547">MSETIYCRHLKSNASRAPSGHCHSAETFACSLTGLSHPSLFNSQRTDYDRSPGGSPTDGLPTLRLTRTLGQRHQTDKC</sequence>
<gene>
    <name evidence="2 4 5" type="ORF">SRAE_2000067400</name>
</gene>
<reference evidence="4" key="2">
    <citation type="submission" date="2020-12" db="UniProtKB">
        <authorList>
            <consortium name="WormBaseParasite"/>
        </authorList>
    </citation>
    <scope>IDENTIFICATION</scope>
</reference>
<proteinExistence type="predicted"/>
<name>A0A090L878_STRRB</name>
<dbReference type="WBParaSite" id="SRAE_2000067400.1">
    <property type="protein sequence ID" value="SRAE_2000067400.1"/>
    <property type="gene ID" value="WBGene00260871"/>
</dbReference>
<evidence type="ECO:0000313" key="2">
    <source>
        <dbReference type="EMBL" id="CEF66001.1"/>
    </source>
</evidence>
<evidence type="ECO:0000313" key="3">
    <source>
        <dbReference type="Proteomes" id="UP000035682"/>
    </source>
</evidence>
<organism evidence="2">
    <name type="scientific">Strongyloides ratti</name>
    <name type="common">Parasitic roundworm</name>
    <dbReference type="NCBI Taxonomy" id="34506"/>
    <lineage>
        <taxon>Eukaryota</taxon>
        <taxon>Metazoa</taxon>
        <taxon>Ecdysozoa</taxon>
        <taxon>Nematoda</taxon>
        <taxon>Chromadorea</taxon>
        <taxon>Rhabditida</taxon>
        <taxon>Tylenchina</taxon>
        <taxon>Panagrolaimomorpha</taxon>
        <taxon>Strongyloidoidea</taxon>
        <taxon>Strongyloididae</taxon>
        <taxon>Strongyloides</taxon>
    </lineage>
</organism>
<feature type="compositionally biased region" description="Low complexity" evidence="1">
    <location>
        <begin position="57"/>
        <end position="69"/>
    </location>
</feature>